<dbReference type="EMBL" id="CM038913">
    <property type="protein sequence ID" value="KAH9557864.1"/>
    <property type="molecule type" value="Genomic_DNA"/>
</dbReference>
<accession>A0ACB8HNP0</accession>
<sequence length="617" mass="67531">MSVRQVATKSLGVQIPDNNNNNNHSIRSSSSSISANSQQKNHSGVSYNKLVNTNSKKQAANRGVTFRSGNGHHLDQQREQQLQRGEVSPERLNKSREAVKAWLESSSSPEQLDIVAPATTAANELLQGRRSFSSSSSSFELGSGCTSLPNSVTITSSRDDPSTNLRSSGRVIKQLRSRDISPPKAAARAHTPNSQPAKSDVYQLHSGERYRPPTTTPPALSTRRIHHLRDVSEQEGLPAGSSSVTGSDYSLGAEWRAILAAAAQAVDTAAPRLHNHQQLIAAAAAAVDGDGIYSEHSNYYSICAGDEDQEEAVSEAHTVEEFVSCTEHQNSPQLMFLKPPRTMKSKNHVLHHHHHHHHHQPAVASVLVPRELQEDRKSTEEEMKQQLIRPPDHPVVTLVPQPPPLVATPHAITATVPKNMTRNNNYTSHEAQQSLEENLESTPITTNTTITTTNITTVAPKLKAHDNNGGGGGGGGGGLPPRSSKVVAEELTPMQLVLLQVKQHKVESKAAAWERAKCSKLSNRFKREETKIDAWEDHQRARANISLQQVEMKLEAKRAQALEKLQNEMASAHRKAEEKKAVAEAKRAEKAAKAASDAERMRRTGKLPWTPGCLFIR</sequence>
<reference evidence="2" key="1">
    <citation type="journal article" date="2022" name="New Phytol.">
        <title>Phylogenomic structure and speciation in an emerging model: the Sphagnum magellanicum complex (Bryophyta).</title>
        <authorList>
            <person name="Shaw A.J."/>
            <person name="Piatkowski B."/>
            <person name="Duffy A.M."/>
            <person name="Aguero B."/>
            <person name="Imwattana K."/>
            <person name="Nieto-Lugilde M."/>
            <person name="Healey A."/>
            <person name="Weston D.J."/>
            <person name="Patel M.N."/>
            <person name="Schmutz J."/>
            <person name="Grimwood J."/>
            <person name="Yavitt J.B."/>
            <person name="Hassel K."/>
            <person name="Stenoien H.K."/>
            <person name="Flatberg K.I."/>
            <person name="Bickford C.P."/>
            <person name="Hicks K.A."/>
        </authorList>
    </citation>
    <scope>NUCLEOTIDE SEQUENCE [LARGE SCALE GENOMIC DNA]</scope>
</reference>
<dbReference type="Proteomes" id="UP000828922">
    <property type="component" value="Linkage Group LG07"/>
</dbReference>
<name>A0ACB8HNP0_9BRYO</name>
<organism evidence="1 2">
    <name type="scientific">Sphagnum magellanicum</name>
    <dbReference type="NCBI Taxonomy" id="128215"/>
    <lineage>
        <taxon>Eukaryota</taxon>
        <taxon>Viridiplantae</taxon>
        <taxon>Streptophyta</taxon>
        <taxon>Embryophyta</taxon>
        <taxon>Bryophyta</taxon>
        <taxon>Sphagnophytina</taxon>
        <taxon>Sphagnopsida</taxon>
        <taxon>Sphagnales</taxon>
        <taxon>Sphagnaceae</taxon>
        <taxon>Sphagnum</taxon>
    </lineage>
</organism>
<evidence type="ECO:0000313" key="2">
    <source>
        <dbReference type="Proteomes" id="UP000828922"/>
    </source>
</evidence>
<evidence type="ECO:0000313" key="1">
    <source>
        <dbReference type="EMBL" id="KAH9557864.1"/>
    </source>
</evidence>
<keyword evidence="2" id="KW-1185">Reference proteome</keyword>
<comment type="caution">
    <text evidence="1">The sequence shown here is derived from an EMBL/GenBank/DDBJ whole genome shotgun (WGS) entry which is preliminary data.</text>
</comment>
<gene>
    <name evidence="1" type="ORF">CY35_07G107100</name>
</gene>
<protein>
    <submittedName>
        <fullName evidence="1">Uncharacterized protein</fullName>
    </submittedName>
</protein>
<proteinExistence type="predicted"/>